<dbReference type="FunFam" id="1.10.10.10:FF:000212">
    <property type="entry name" value="Eukaryotic translation initiation factor 3 subunit K"/>
    <property type="match status" value="1"/>
</dbReference>
<evidence type="ECO:0000313" key="6">
    <source>
        <dbReference type="Proteomes" id="UP000694561"/>
    </source>
</evidence>
<dbReference type="InterPro" id="IPR009374">
    <property type="entry name" value="eIF3k"/>
</dbReference>
<accession>A0A8C6ASL2</accession>
<dbReference type="InterPro" id="IPR036388">
    <property type="entry name" value="WH-like_DNA-bd_sf"/>
</dbReference>
<dbReference type="AlphaFoldDB" id="A0A8C6ASL2"/>
<evidence type="ECO:0000259" key="4">
    <source>
        <dbReference type="Pfam" id="PF10075"/>
    </source>
</evidence>
<dbReference type="InterPro" id="IPR033464">
    <property type="entry name" value="CSN8_PSD8_EIF3K"/>
</dbReference>
<dbReference type="Gene3D" id="1.10.10.10">
    <property type="entry name" value="Winged helix-like DNA-binding domain superfamily/Winged helix DNA-binding domain"/>
    <property type="match status" value="1"/>
</dbReference>
<evidence type="ECO:0000256" key="1">
    <source>
        <dbReference type="ARBA" id="ARBA00022490"/>
    </source>
</evidence>
<name>A0A8C6ASL2_MONMO</name>
<dbReference type="InterPro" id="IPR036390">
    <property type="entry name" value="WH_DNA-bd_sf"/>
</dbReference>
<reference evidence="5" key="1">
    <citation type="submission" date="2025-08" db="UniProtKB">
        <authorList>
            <consortium name="Ensembl"/>
        </authorList>
    </citation>
    <scope>IDENTIFICATION</scope>
</reference>
<dbReference type="SUPFAM" id="SSF46785">
    <property type="entry name" value="Winged helix' DNA-binding domain"/>
    <property type="match status" value="1"/>
</dbReference>
<dbReference type="GeneTree" id="ENSGT00390000009409"/>
<keyword evidence="3" id="KW-0648">Protein biosynthesis</keyword>
<organism evidence="5 6">
    <name type="scientific">Monodon monoceros</name>
    <name type="common">Narwhal</name>
    <name type="synonym">Ceratodon monodon</name>
    <dbReference type="NCBI Taxonomy" id="40151"/>
    <lineage>
        <taxon>Eukaryota</taxon>
        <taxon>Metazoa</taxon>
        <taxon>Chordata</taxon>
        <taxon>Craniata</taxon>
        <taxon>Vertebrata</taxon>
        <taxon>Euteleostomi</taxon>
        <taxon>Mammalia</taxon>
        <taxon>Eutheria</taxon>
        <taxon>Laurasiatheria</taxon>
        <taxon>Artiodactyla</taxon>
        <taxon>Whippomorpha</taxon>
        <taxon>Cetacea</taxon>
        <taxon>Odontoceti</taxon>
        <taxon>Monodontidae</taxon>
        <taxon>Monodon</taxon>
    </lineage>
</organism>
<protein>
    <recommendedName>
        <fullName evidence="4">CSN8/PSMD8/EIF3K domain-containing protein</fullName>
    </recommendedName>
</protein>
<dbReference type="PANTHER" id="PTHR13022">
    <property type="entry name" value="EUKARYOTIC TRANSLATION INITIATION FACTOR 3 SUBUNIT 11"/>
    <property type="match status" value="1"/>
</dbReference>
<reference evidence="5" key="2">
    <citation type="submission" date="2025-09" db="UniProtKB">
        <authorList>
            <consortium name="Ensembl"/>
        </authorList>
    </citation>
    <scope>IDENTIFICATION</scope>
</reference>
<dbReference type="Proteomes" id="UP000694561">
    <property type="component" value="Unplaced"/>
</dbReference>
<dbReference type="PANTHER" id="PTHR13022:SF0">
    <property type="entry name" value="EUKARYOTIC TRANSLATION INITIATION FACTOR 3 SUBUNIT K"/>
    <property type="match status" value="1"/>
</dbReference>
<dbReference type="Pfam" id="PF10075">
    <property type="entry name" value="CSN8_PSD8_EIF3K"/>
    <property type="match status" value="1"/>
</dbReference>
<dbReference type="GO" id="GO:0003743">
    <property type="term" value="F:translation initiation factor activity"/>
    <property type="evidence" value="ECO:0007669"/>
    <property type="project" value="UniProtKB-KW"/>
</dbReference>
<keyword evidence="1" id="KW-0963">Cytoplasm</keyword>
<evidence type="ECO:0000313" key="5">
    <source>
        <dbReference type="Ensembl" id="ENSMMNP00015005875.1"/>
    </source>
</evidence>
<dbReference type="Ensembl" id="ENSMMNT00015006424.1">
    <property type="protein sequence ID" value="ENSMMNP00015005875.1"/>
    <property type="gene ID" value="ENSMMNG00015004397.1"/>
</dbReference>
<feature type="domain" description="CSN8/PSMD8/EIF3K" evidence="4">
    <location>
        <begin position="19"/>
        <end position="98"/>
    </location>
</feature>
<dbReference type="GO" id="GO:0005852">
    <property type="term" value="C:eukaryotic translation initiation factor 3 complex"/>
    <property type="evidence" value="ECO:0007669"/>
    <property type="project" value="InterPro"/>
</dbReference>
<sequence>MTKTLPPEPTRRPWNHSSLDENMDLLEGITGFEDSVRKFICHVVGITYQHIDRWLLAEMLGDLTDSQLKVWMSKYGWSTDESGQIFICSQEESIKPKNIVEKIDFDSDVILVFERYGLVWYSL</sequence>
<keyword evidence="2" id="KW-0396">Initiation factor</keyword>
<keyword evidence="6" id="KW-1185">Reference proteome</keyword>
<evidence type="ECO:0000256" key="3">
    <source>
        <dbReference type="ARBA" id="ARBA00022917"/>
    </source>
</evidence>
<proteinExistence type="predicted"/>
<evidence type="ECO:0000256" key="2">
    <source>
        <dbReference type="ARBA" id="ARBA00022540"/>
    </source>
</evidence>